<accession>A0AAW4LCA8</accession>
<dbReference type="AlphaFoldDB" id="A0AAW4LCA8"/>
<evidence type="ECO:0000256" key="1">
    <source>
        <dbReference type="ARBA" id="ARBA00004429"/>
    </source>
</evidence>
<proteinExistence type="predicted"/>
<dbReference type="GO" id="GO:0015385">
    <property type="term" value="F:sodium:proton antiporter activity"/>
    <property type="evidence" value="ECO:0007669"/>
    <property type="project" value="TreeGrafter"/>
</dbReference>
<feature type="transmembrane region" description="Helical" evidence="6">
    <location>
        <begin position="7"/>
        <end position="26"/>
    </location>
</feature>
<dbReference type="Gene3D" id="1.20.1530.10">
    <property type="entry name" value="Na+/H+ antiporter like domain"/>
    <property type="match status" value="1"/>
</dbReference>
<keyword evidence="4 6" id="KW-1133">Transmembrane helix</keyword>
<dbReference type="Proteomes" id="UP000811899">
    <property type="component" value="Unassembled WGS sequence"/>
</dbReference>
<feature type="transmembrane region" description="Helical" evidence="6">
    <location>
        <begin position="46"/>
        <end position="65"/>
    </location>
</feature>
<evidence type="ECO:0000256" key="3">
    <source>
        <dbReference type="ARBA" id="ARBA00022692"/>
    </source>
</evidence>
<dbReference type="InterPro" id="IPR004670">
    <property type="entry name" value="NhaA"/>
</dbReference>
<feature type="transmembrane region" description="Helical" evidence="6">
    <location>
        <begin position="116"/>
        <end position="136"/>
    </location>
</feature>
<dbReference type="EMBL" id="JAHCVJ010000006">
    <property type="protein sequence ID" value="MBT0665664.1"/>
    <property type="molecule type" value="Genomic_DNA"/>
</dbReference>
<feature type="transmembrane region" description="Helical" evidence="6">
    <location>
        <begin position="354"/>
        <end position="373"/>
    </location>
</feature>
<dbReference type="GO" id="GO:0006885">
    <property type="term" value="P:regulation of pH"/>
    <property type="evidence" value="ECO:0007669"/>
    <property type="project" value="InterPro"/>
</dbReference>
<evidence type="ECO:0000256" key="4">
    <source>
        <dbReference type="ARBA" id="ARBA00022989"/>
    </source>
</evidence>
<keyword evidence="8" id="KW-1185">Reference proteome</keyword>
<evidence type="ECO:0000313" key="8">
    <source>
        <dbReference type="Proteomes" id="UP000811899"/>
    </source>
</evidence>
<dbReference type="GO" id="GO:0005886">
    <property type="term" value="C:plasma membrane"/>
    <property type="evidence" value="ECO:0007669"/>
    <property type="project" value="UniProtKB-SubCell"/>
</dbReference>
<comment type="caution">
    <text evidence="7">The sequence shown here is derived from an EMBL/GenBank/DDBJ whole genome shotgun (WGS) entry which is preliminary data.</text>
</comment>
<comment type="subcellular location">
    <subcellularLocation>
        <location evidence="1">Cell inner membrane</location>
        <topology evidence="1">Multi-pass membrane protein</topology>
    </subcellularLocation>
</comment>
<evidence type="ECO:0000256" key="2">
    <source>
        <dbReference type="ARBA" id="ARBA00022475"/>
    </source>
</evidence>
<feature type="transmembrane region" description="Helical" evidence="6">
    <location>
        <begin position="285"/>
        <end position="309"/>
    </location>
</feature>
<sequence>MKHRLNLLREFSIPLLAGVVVAIVWANLDPAGYRDFNTTPFLGKLSFHFVANELFMVLFFGIAAVEITQSFLPGGDLSPISKAVNPLMGTLGGVIGPVVVYLSLNTAIGAPELRNGWGIPTATDIALAWLAARAVFGAANPAVSYLLLLAVADDAIGLGIIAIFYPNPNLPTEPLWLLLTGAAMAVAYLMRRGNLRSYWPYLLVGGTMSWTGLHNAHLHPALALVFIIPFLPHAKAEHKHLFEADPGDHSTLARFEHEWKVFVDFGLFMFSLSNAGVQFSSMGTVTFLVLASLLAGKTCGIFCFGWLAARLGFGLPRGMKQLDLLIAGVIAGTGFTVALFVAGEAFRDPMIAGAAKMGAMLSIIAALAALVLGKLAGVEKKF</sequence>
<feature type="transmembrane region" description="Helical" evidence="6">
    <location>
        <begin position="321"/>
        <end position="342"/>
    </location>
</feature>
<feature type="transmembrane region" description="Helical" evidence="6">
    <location>
        <begin position="143"/>
        <end position="165"/>
    </location>
</feature>
<dbReference type="Pfam" id="PF06965">
    <property type="entry name" value="Na_H_antiport_1"/>
    <property type="match status" value="1"/>
</dbReference>
<evidence type="ECO:0000313" key="7">
    <source>
        <dbReference type="EMBL" id="MBT0665664.1"/>
    </source>
</evidence>
<gene>
    <name evidence="7" type="ORF">KI809_15245</name>
</gene>
<organism evidence="7 8">
    <name type="scientific">Geoanaerobacter pelophilus</name>
    <dbReference type="NCBI Taxonomy" id="60036"/>
    <lineage>
        <taxon>Bacteria</taxon>
        <taxon>Pseudomonadati</taxon>
        <taxon>Thermodesulfobacteriota</taxon>
        <taxon>Desulfuromonadia</taxon>
        <taxon>Geobacterales</taxon>
        <taxon>Geobacteraceae</taxon>
        <taxon>Geoanaerobacter</taxon>
    </lineage>
</organism>
<keyword evidence="2" id="KW-1003">Cell membrane</keyword>
<dbReference type="RefSeq" id="WP_214172436.1">
    <property type="nucleotide sequence ID" value="NZ_JAHCVJ010000006.1"/>
</dbReference>
<evidence type="ECO:0000256" key="5">
    <source>
        <dbReference type="ARBA" id="ARBA00023136"/>
    </source>
</evidence>
<protein>
    <submittedName>
        <fullName evidence="7">Na+/H+ antiporter NhaA</fullName>
    </submittedName>
</protein>
<feature type="transmembrane region" description="Helical" evidence="6">
    <location>
        <begin position="86"/>
        <end position="104"/>
    </location>
</feature>
<dbReference type="InterPro" id="IPR023171">
    <property type="entry name" value="Na/H_antiporter_dom_sf"/>
</dbReference>
<evidence type="ECO:0000256" key="6">
    <source>
        <dbReference type="SAM" id="Phobius"/>
    </source>
</evidence>
<feature type="transmembrane region" description="Helical" evidence="6">
    <location>
        <begin position="171"/>
        <end position="190"/>
    </location>
</feature>
<keyword evidence="5 6" id="KW-0472">Membrane</keyword>
<dbReference type="PANTHER" id="PTHR30341:SF0">
    <property type="entry name" value="NA(+)_H(+) ANTIPORTER NHAA"/>
    <property type="match status" value="1"/>
</dbReference>
<dbReference type="PANTHER" id="PTHR30341">
    <property type="entry name" value="SODIUM ION/PROTON ANTIPORTER NHAA-RELATED"/>
    <property type="match status" value="1"/>
</dbReference>
<reference evidence="7 8" key="1">
    <citation type="submission" date="2021-05" db="EMBL/GenBank/DDBJ databases">
        <title>The draft genome of Geobacter pelophilus DSM 12255.</title>
        <authorList>
            <person name="Xu Z."/>
            <person name="Masuda Y."/>
            <person name="Itoh H."/>
            <person name="Senoo K."/>
        </authorList>
    </citation>
    <scope>NUCLEOTIDE SEQUENCE [LARGE SCALE GENOMIC DNA]</scope>
    <source>
        <strain evidence="7 8">DSM 12255</strain>
    </source>
</reference>
<keyword evidence="3 6" id="KW-0812">Transmembrane</keyword>
<name>A0AAW4LCA8_9BACT</name>